<dbReference type="InterPro" id="IPR005119">
    <property type="entry name" value="LysR_subst-bd"/>
</dbReference>
<evidence type="ECO:0000256" key="2">
    <source>
        <dbReference type="ARBA" id="ARBA00023015"/>
    </source>
</evidence>
<evidence type="ECO:0000256" key="4">
    <source>
        <dbReference type="ARBA" id="ARBA00023163"/>
    </source>
</evidence>
<dbReference type="InterPro" id="IPR036388">
    <property type="entry name" value="WH-like_DNA-bd_sf"/>
</dbReference>
<protein>
    <submittedName>
        <fullName evidence="6">LysR family transcriptional regulator</fullName>
    </submittedName>
</protein>
<dbReference type="Gene3D" id="3.40.190.10">
    <property type="entry name" value="Periplasmic binding protein-like II"/>
    <property type="match status" value="2"/>
</dbReference>
<evidence type="ECO:0000313" key="7">
    <source>
        <dbReference type="Proteomes" id="UP000564885"/>
    </source>
</evidence>
<dbReference type="PRINTS" id="PR00039">
    <property type="entry name" value="HTHLYSR"/>
</dbReference>
<dbReference type="InterPro" id="IPR036390">
    <property type="entry name" value="WH_DNA-bd_sf"/>
</dbReference>
<accession>A0A849I5U4</accession>
<dbReference type="GO" id="GO:0005829">
    <property type="term" value="C:cytosol"/>
    <property type="evidence" value="ECO:0007669"/>
    <property type="project" value="TreeGrafter"/>
</dbReference>
<dbReference type="SUPFAM" id="SSF53850">
    <property type="entry name" value="Periplasmic binding protein-like II"/>
    <property type="match status" value="1"/>
</dbReference>
<keyword evidence="7" id="KW-1185">Reference proteome</keyword>
<reference evidence="6 7" key="1">
    <citation type="submission" date="2020-04" db="EMBL/GenBank/DDBJ databases">
        <title>Enterovirga sp. isolate from soil.</title>
        <authorList>
            <person name="Chea S."/>
            <person name="Kim D.-U."/>
        </authorList>
    </citation>
    <scope>NUCLEOTIDE SEQUENCE [LARGE SCALE GENOMIC DNA]</scope>
    <source>
        <strain evidence="6 7">DB1703</strain>
    </source>
</reference>
<dbReference type="GO" id="GO:0003700">
    <property type="term" value="F:DNA-binding transcription factor activity"/>
    <property type="evidence" value="ECO:0007669"/>
    <property type="project" value="InterPro"/>
</dbReference>
<dbReference type="Pfam" id="PF00126">
    <property type="entry name" value="HTH_1"/>
    <property type="match status" value="1"/>
</dbReference>
<dbReference type="EMBL" id="JABEPP010000001">
    <property type="protein sequence ID" value="NNM71470.1"/>
    <property type="molecule type" value="Genomic_DNA"/>
</dbReference>
<dbReference type="PANTHER" id="PTHR30419:SF8">
    <property type="entry name" value="NITROGEN ASSIMILATION TRANSCRIPTIONAL ACTIVATOR-RELATED"/>
    <property type="match status" value="1"/>
</dbReference>
<comment type="caution">
    <text evidence="6">The sequence shown here is derived from an EMBL/GenBank/DDBJ whole genome shotgun (WGS) entry which is preliminary data.</text>
</comment>
<dbReference type="GO" id="GO:0003677">
    <property type="term" value="F:DNA binding"/>
    <property type="evidence" value="ECO:0007669"/>
    <property type="project" value="UniProtKB-KW"/>
</dbReference>
<dbReference type="RefSeq" id="WP_171216928.1">
    <property type="nucleotide sequence ID" value="NZ_JABEPP010000001.1"/>
</dbReference>
<proteinExistence type="inferred from homology"/>
<dbReference type="Gene3D" id="1.10.10.10">
    <property type="entry name" value="Winged helix-like DNA-binding domain superfamily/Winged helix DNA-binding domain"/>
    <property type="match status" value="1"/>
</dbReference>
<organism evidence="6 7">
    <name type="scientific">Enterovirga aerilata</name>
    <dbReference type="NCBI Taxonomy" id="2730920"/>
    <lineage>
        <taxon>Bacteria</taxon>
        <taxon>Pseudomonadati</taxon>
        <taxon>Pseudomonadota</taxon>
        <taxon>Alphaproteobacteria</taxon>
        <taxon>Hyphomicrobiales</taxon>
        <taxon>Methylobacteriaceae</taxon>
        <taxon>Enterovirga</taxon>
    </lineage>
</organism>
<feature type="domain" description="HTH lysR-type" evidence="5">
    <location>
        <begin position="10"/>
        <end position="67"/>
    </location>
</feature>
<keyword evidence="4" id="KW-0804">Transcription</keyword>
<dbReference type="PROSITE" id="PS50931">
    <property type="entry name" value="HTH_LYSR"/>
    <property type="match status" value="1"/>
</dbReference>
<comment type="similarity">
    <text evidence="1">Belongs to the LysR transcriptional regulatory family.</text>
</comment>
<dbReference type="InterPro" id="IPR050950">
    <property type="entry name" value="HTH-type_LysR_regulators"/>
</dbReference>
<dbReference type="SUPFAM" id="SSF46785">
    <property type="entry name" value="Winged helix' DNA-binding domain"/>
    <property type="match status" value="1"/>
</dbReference>
<evidence type="ECO:0000256" key="1">
    <source>
        <dbReference type="ARBA" id="ARBA00009437"/>
    </source>
</evidence>
<dbReference type="PANTHER" id="PTHR30419">
    <property type="entry name" value="HTH-TYPE TRANSCRIPTIONAL REGULATOR YBHD"/>
    <property type="match status" value="1"/>
</dbReference>
<keyword evidence="2" id="KW-0805">Transcription regulation</keyword>
<sequence>MKRRYLEQKLKVRTLRAIDAIATHGSLLGAAKALNVAQPTLTRSLQELEETFGFRIFDRHARGVRLTPAGEVVWNSTRRILAEIRRLDGDLDRFLSGTAGSVAIGTLPVAAEGAVPRIMADARSRHPDLQIRLVQGRTEELLPLLAAGDIELVVGRLYGPDAPDGFRRETHYQEPISFVARADHPIFRLEAVTVADLARYKLVLPTLSQRLGREIEHILAEIGLSGQARLRSGSTGLTRDLVHHSDSLAILPSTLMSEDFERGTMRIVPFPVPSGQRDAGVIYRGEVPLSPAAEIVLAIIRETIGRIAGPGGAATRGTERFGTAAGEL</sequence>
<evidence type="ECO:0000256" key="3">
    <source>
        <dbReference type="ARBA" id="ARBA00023125"/>
    </source>
</evidence>
<name>A0A849I5U4_9HYPH</name>
<dbReference type="AlphaFoldDB" id="A0A849I5U4"/>
<dbReference type="InterPro" id="IPR000847">
    <property type="entry name" value="LysR_HTH_N"/>
</dbReference>
<keyword evidence="3" id="KW-0238">DNA-binding</keyword>
<evidence type="ECO:0000313" key="6">
    <source>
        <dbReference type="EMBL" id="NNM71470.1"/>
    </source>
</evidence>
<gene>
    <name evidence="6" type="ORF">HJG44_03540</name>
</gene>
<dbReference type="Proteomes" id="UP000564885">
    <property type="component" value="Unassembled WGS sequence"/>
</dbReference>
<evidence type="ECO:0000259" key="5">
    <source>
        <dbReference type="PROSITE" id="PS50931"/>
    </source>
</evidence>
<dbReference type="Pfam" id="PF03466">
    <property type="entry name" value="LysR_substrate"/>
    <property type="match status" value="1"/>
</dbReference>